<dbReference type="RefSeq" id="XP_064853536.1">
    <property type="nucleotide sequence ID" value="XM_064997464.1"/>
</dbReference>
<protein>
    <submittedName>
        <fullName evidence="10">Vps53 protein</fullName>
    </submittedName>
</protein>
<evidence type="ECO:0000256" key="5">
    <source>
        <dbReference type="ARBA" id="ARBA00023034"/>
    </source>
</evidence>
<evidence type="ECO:0000313" key="11">
    <source>
        <dbReference type="Proteomes" id="UP001360560"/>
    </source>
</evidence>
<dbReference type="InterPro" id="IPR038260">
    <property type="entry name" value="Vps53_C_sf"/>
</dbReference>
<evidence type="ECO:0000256" key="7">
    <source>
        <dbReference type="SAM" id="MobiDB-lite"/>
    </source>
</evidence>
<evidence type="ECO:0000256" key="3">
    <source>
        <dbReference type="ARBA" id="ARBA00008628"/>
    </source>
</evidence>
<dbReference type="GO" id="GO:0042147">
    <property type="term" value="P:retrograde transport, endosome to Golgi"/>
    <property type="evidence" value="ECO:0007669"/>
    <property type="project" value="InterPro"/>
</dbReference>
<dbReference type="GO" id="GO:0010008">
    <property type="term" value="C:endosome membrane"/>
    <property type="evidence" value="ECO:0007669"/>
    <property type="project" value="UniProtKB-SubCell"/>
</dbReference>
<dbReference type="Pfam" id="PF16854">
    <property type="entry name" value="VPS53_C"/>
    <property type="match status" value="1"/>
</dbReference>
<evidence type="ECO:0000259" key="8">
    <source>
        <dbReference type="Pfam" id="PF04100"/>
    </source>
</evidence>
<feature type="region of interest" description="Disordered" evidence="7">
    <location>
        <begin position="73"/>
        <end position="98"/>
    </location>
</feature>
<keyword evidence="4" id="KW-0967">Endosome</keyword>
<comment type="caution">
    <text evidence="10">The sequence shown here is derived from an EMBL/GenBank/DDBJ whole genome shotgun (WGS) entry which is preliminary data.</text>
</comment>
<feature type="domain" description="Vps53 C-terminal" evidence="9">
    <location>
        <begin position="755"/>
        <end position="818"/>
    </location>
</feature>
<feature type="domain" description="Vps53 N-terminal" evidence="8">
    <location>
        <begin position="16"/>
        <end position="438"/>
    </location>
</feature>
<evidence type="ECO:0000256" key="6">
    <source>
        <dbReference type="ARBA" id="ARBA00023136"/>
    </source>
</evidence>
<dbReference type="Proteomes" id="UP001360560">
    <property type="component" value="Unassembled WGS sequence"/>
</dbReference>
<dbReference type="AlphaFoldDB" id="A0AAV5QPS1"/>
<dbReference type="GeneID" id="90074515"/>
<dbReference type="GO" id="GO:0000938">
    <property type="term" value="C:GARP complex"/>
    <property type="evidence" value="ECO:0007669"/>
    <property type="project" value="InterPro"/>
</dbReference>
<feature type="compositionally biased region" description="Acidic residues" evidence="7">
    <location>
        <begin position="79"/>
        <end position="88"/>
    </location>
</feature>
<organism evidence="10 11">
    <name type="scientific">Saccharomycopsis crataegensis</name>
    <dbReference type="NCBI Taxonomy" id="43959"/>
    <lineage>
        <taxon>Eukaryota</taxon>
        <taxon>Fungi</taxon>
        <taxon>Dikarya</taxon>
        <taxon>Ascomycota</taxon>
        <taxon>Saccharomycotina</taxon>
        <taxon>Saccharomycetes</taxon>
        <taxon>Saccharomycopsidaceae</taxon>
        <taxon>Saccharomycopsis</taxon>
    </lineage>
</organism>
<comment type="subcellular location">
    <subcellularLocation>
        <location evidence="2">Endosome membrane</location>
        <topology evidence="2">Peripheral membrane protein</topology>
    </subcellularLocation>
    <subcellularLocation>
        <location evidence="1">Golgi apparatus</location>
        <location evidence="1">trans-Golgi network membrane</location>
        <topology evidence="1">Peripheral membrane protein</topology>
    </subcellularLocation>
</comment>
<evidence type="ECO:0000256" key="2">
    <source>
        <dbReference type="ARBA" id="ARBA00004481"/>
    </source>
</evidence>
<name>A0AAV5QPS1_9ASCO</name>
<dbReference type="Pfam" id="PF04100">
    <property type="entry name" value="Vps53_N"/>
    <property type="match status" value="1"/>
</dbReference>
<evidence type="ECO:0000256" key="4">
    <source>
        <dbReference type="ARBA" id="ARBA00022753"/>
    </source>
</evidence>
<keyword evidence="11" id="KW-1185">Reference proteome</keyword>
<comment type="similarity">
    <text evidence="3">Belongs to the VPS53 family.</text>
</comment>
<dbReference type="GO" id="GO:0005829">
    <property type="term" value="C:cytosol"/>
    <property type="evidence" value="ECO:0007669"/>
    <property type="project" value="GOC"/>
</dbReference>
<gene>
    <name evidence="10" type="ORF">DASC09_038650</name>
</gene>
<dbReference type="PANTHER" id="PTHR12820">
    <property type="entry name" value="VACUOLAR SORTING PROTEIN 53"/>
    <property type="match status" value="1"/>
</dbReference>
<dbReference type="Gene3D" id="1.10.357.110">
    <property type="entry name" value="Vacuolar protein sorting-associated protein 53, C-terminus"/>
    <property type="match status" value="1"/>
</dbReference>
<keyword evidence="6" id="KW-0472">Membrane</keyword>
<evidence type="ECO:0000313" key="10">
    <source>
        <dbReference type="EMBL" id="GMM36540.1"/>
    </source>
</evidence>
<keyword evidence="5" id="KW-0333">Golgi apparatus</keyword>
<dbReference type="EMBL" id="BTFZ01000011">
    <property type="protein sequence ID" value="GMM36540.1"/>
    <property type="molecule type" value="Genomic_DNA"/>
</dbReference>
<dbReference type="InterPro" id="IPR007234">
    <property type="entry name" value="Vps53_N"/>
</dbReference>
<evidence type="ECO:0000256" key="1">
    <source>
        <dbReference type="ARBA" id="ARBA00004150"/>
    </source>
</evidence>
<evidence type="ECO:0000259" key="9">
    <source>
        <dbReference type="Pfam" id="PF16854"/>
    </source>
</evidence>
<reference evidence="10 11" key="1">
    <citation type="journal article" date="2023" name="Elife">
        <title>Identification of key yeast species and microbe-microbe interactions impacting larval growth of Drosophila in the wild.</title>
        <authorList>
            <person name="Mure A."/>
            <person name="Sugiura Y."/>
            <person name="Maeda R."/>
            <person name="Honda K."/>
            <person name="Sakurai N."/>
            <person name="Takahashi Y."/>
            <person name="Watada M."/>
            <person name="Katoh T."/>
            <person name="Gotoh A."/>
            <person name="Gotoh Y."/>
            <person name="Taniguchi I."/>
            <person name="Nakamura K."/>
            <person name="Hayashi T."/>
            <person name="Katayama T."/>
            <person name="Uemura T."/>
            <person name="Hattori Y."/>
        </authorList>
    </citation>
    <scope>NUCLEOTIDE SEQUENCE [LARGE SCALE GENOMIC DNA]</scope>
    <source>
        <strain evidence="10 11">SC-9</strain>
    </source>
</reference>
<dbReference type="InterPro" id="IPR031745">
    <property type="entry name" value="Vps53_C"/>
</dbReference>
<proteinExistence type="inferred from homology"/>
<dbReference type="InterPro" id="IPR039766">
    <property type="entry name" value="Vps53"/>
</dbReference>
<dbReference type="PANTHER" id="PTHR12820:SF0">
    <property type="entry name" value="VACUOLAR PROTEIN SORTING-ASSOCIATED PROTEIN 53 HOMOLOG"/>
    <property type="match status" value="1"/>
</dbReference>
<accession>A0AAV5QPS1</accession>
<sequence>MGDSSMDTDLFSLTYDPLQHLNSIFQDSSSLADLPELLSYTNDYGTRLTKLIQDDQVRYNEFVDTLGKEAEKEIVSAEEQSESEIDDNVNDRDDNGDSNDSVLSFAQLNLEINSLLTDLYSTRTIATNTESSITKMTSTIQKLDQSKKNLVLSMTVLKRLQMLLSAYNQLVELVDNGDKTKGKLKNYGEILNLFSVVIELNNHFKSYKSIDEINQLSRNIHALKIDVTSSIFNDFDQVVNNANKIDGDNLTKACNILDILGDSYRLKLVNWFCDTELKEIRSIFGNLKDEAGALENVSRRYLFFKKLLKNYDDQFKKIFPLNWEVDKELASKFCEFNQSNISQALTTSGDLSGTDGGENTNINVESVVESLTSTLEFENFLTNYFTKKNKLLMQRHPELVLMKPVEYHKTISVSFEPFLKFWLKNQESTLNAKFLEFATPGNYKSNANKPENANGNDESEELSNVFPSSADLFRVYKSILSQLIKLSNGEIMIDLVIFFNNFLVRYSNDILRPLIPQNNDYLVNSSVAESIKYLSLIINTSDYIHSTIDQLEEMLQSLIKPEYKEKLQQTLENTFGRTKELFMVNINECLMKILSKIELDSELNFREMLNTNWRILNEVSGASRYAGNLVKTLSEDLQLSLSGINKSAYIRNLLDKLIDLIIDKFLINLVKLKPINDKIPSQILLDLSLLKNFFKRLPFMANGKNEGNQNGIGTLHSSSSTAEVDQILATEAVMTNDSGVAKDSTSNASDSGPTKKYNFNISKSYLNRMNSQFLKLEQLLKVLMVNSRDYSNLINNYLMIVQDTNFENFIKVLILKGVISQPKPIHSGEKKELLKYKEIFQKNMIELNISQDENSVNHFMTSLNVDANHLPQMIVSSPNSSGNQNNNAVAFNKFMTSPPTASLKNFVQSSPIMSGSLQSLSPNLNNLNFSFKSNSSSSSPNLINKENLEKNLKNNLGKFFNRNSES</sequence>